<dbReference type="EMBL" id="CAJVPL010001411">
    <property type="protein sequence ID" value="CAG8569841.1"/>
    <property type="molecule type" value="Genomic_DNA"/>
</dbReference>
<feature type="domain" description="TLDc" evidence="2">
    <location>
        <begin position="288"/>
        <end position="443"/>
    </location>
</feature>
<reference evidence="3" key="1">
    <citation type="submission" date="2021-06" db="EMBL/GenBank/DDBJ databases">
        <authorList>
            <person name="Kallberg Y."/>
            <person name="Tangrot J."/>
            <person name="Rosling A."/>
        </authorList>
    </citation>
    <scope>NUCLEOTIDE SEQUENCE</scope>
    <source>
        <strain evidence="3">MT106</strain>
    </source>
</reference>
<dbReference type="Pfam" id="PF07534">
    <property type="entry name" value="TLD"/>
    <property type="match status" value="1"/>
</dbReference>
<sequence length="454" mass="51889">MYPLEKFTIDHNYKSEYDVLIKVGELPNEIRFFQAHSHILRKSSAYFNVALSSTWAKRNEQVYIFNKENISAKVFSIILGYIYSKTIDLVNLGPQLTLDLLIAADELIFEDILELVQTYLVSIKPNWIKGHLIMILNTVAPRITTCQKLFDYCLDYIIACSPEILFNPSNLSKLDEAALIIILKSDNLPMKEIDIWNHLINWAKSKAIDNDHESAEKLLLKNTIAPFFLLIRFNHISINEFIAKVLPYIKFLPENFARDFILFHFEGTSPTTFSLLPPRLPQIRIDSSIIKPKQAILLSSWIGGKSDIEGPVAYSFRKLYHASQDGLSNKQFHRKCDKAGPTIVVLKTSNDGFLFSFNNSTNLDDESEDAKISKIRENFIQLGIYDHPGDGICFGSGPDLWINLNVNSHNKQYGQCVQRAYSFGVKEQQGRFYWDDLEVFEVLDNQSGGNLVIS</sequence>
<dbReference type="OrthoDB" id="298084at2759"/>
<dbReference type="AlphaFoldDB" id="A0A9N9FYV1"/>
<organism evidence="3 4">
    <name type="scientific">Ambispora gerdemannii</name>
    <dbReference type="NCBI Taxonomy" id="144530"/>
    <lineage>
        <taxon>Eukaryota</taxon>
        <taxon>Fungi</taxon>
        <taxon>Fungi incertae sedis</taxon>
        <taxon>Mucoromycota</taxon>
        <taxon>Glomeromycotina</taxon>
        <taxon>Glomeromycetes</taxon>
        <taxon>Archaeosporales</taxon>
        <taxon>Ambisporaceae</taxon>
        <taxon>Ambispora</taxon>
    </lineage>
</organism>
<dbReference type="PANTHER" id="PTHR24410">
    <property type="entry name" value="HL07962P-RELATED"/>
    <property type="match status" value="1"/>
</dbReference>
<dbReference type="PROSITE" id="PS51886">
    <property type="entry name" value="TLDC"/>
    <property type="match status" value="1"/>
</dbReference>
<dbReference type="CDD" id="cd18186">
    <property type="entry name" value="BTB_POZ_ZBTB_KLHL-like"/>
    <property type="match status" value="1"/>
</dbReference>
<evidence type="ECO:0000313" key="3">
    <source>
        <dbReference type="EMBL" id="CAG8569841.1"/>
    </source>
</evidence>
<dbReference type="InterPro" id="IPR006571">
    <property type="entry name" value="TLDc_dom"/>
</dbReference>
<dbReference type="PROSITE" id="PS50097">
    <property type="entry name" value="BTB"/>
    <property type="match status" value="1"/>
</dbReference>
<evidence type="ECO:0000259" key="2">
    <source>
        <dbReference type="PROSITE" id="PS51886"/>
    </source>
</evidence>
<dbReference type="InterPro" id="IPR051481">
    <property type="entry name" value="BTB-POZ/Galectin-3-binding"/>
</dbReference>
<dbReference type="Gene3D" id="3.30.710.10">
    <property type="entry name" value="Potassium Channel Kv1.1, Chain A"/>
    <property type="match status" value="1"/>
</dbReference>
<dbReference type="PANTHER" id="PTHR24410:SF23">
    <property type="entry name" value="BTB DOMAIN-CONTAINING PROTEIN-RELATED"/>
    <property type="match status" value="1"/>
</dbReference>
<feature type="domain" description="BTB" evidence="1">
    <location>
        <begin position="17"/>
        <end position="91"/>
    </location>
</feature>
<gene>
    <name evidence="3" type="ORF">AGERDE_LOCUS7583</name>
</gene>
<evidence type="ECO:0000313" key="4">
    <source>
        <dbReference type="Proteomes" id="UP000789831"/>
    </source>
</evidence>
<dbReference type="Proteomes" id="UP000789831">
    <property type="component" value="Unassembled WGS sequence"/>
</dbReference>
<dbReference type="SUPFAM" id="SSF54695">
    <property type="entry name" value="POZ domain"/>
    <property type="match status" value="1"/>
</dbReference>
<dbReference type="SMART" id="SM00225">
    <property type="entry name" value="BTB"/>
    <property type="match status" value="1"/>
</dbReference>
<name>A0A9N9FYV1_9GLOM</name>
<protein>
    <submittedName>
        <fullName evidence="3">12872_t:CDS:1</fullName>
    </submittedName>
</protein>
<dbReference type="InterPro" id="IPR011333">
    <property type="entry name" value="SKP1/BTB/POZ_sf"/>
</dbReference>
<accession>A0A9N9FYV1</accession>
<keyword evidence="4" id="KW-1185">Reference proteome</keyword>
<proteinExistence type="predicted"/>
<dbReference type="Pfam" id="PF00651">
    <property type="entry name" value="BTB"/>
    <property type="match status" value="1"/>
</dbReference>
<dbReference type="InterPro" id="IPR000210">
    <property type="entry name" value="BTB/POZ_dom"/>
</dbReference>
<comment type="caution">
    <text evidence="3">The sequence shown here is derived from an EMBL/GenBank/DDBJ whole genome shotgun (WGS) entry which is preliminary data.</text>
</comment>
<evidence type="ECO:0000259" key="1">
    <source>
        <dbReference type="PROSITE" id="PS50097"/>
    </source>
</evidence>